<feature type="domain" description="G-protein coupled receptors family 1 profile" evidence="18">
    <location>
        <begin position="478"/>
        <end position="738"/>
    </location>
</feature>
<dbReference type="AlphaFoldDB" id="T1KM82"/>
<evidence type="ECO:0000256" key="16">
    <source>
        <dbReference type="SAM" id="MobiDB-lite"/>
    </source>
</evidence>
<reference evidence="20" key="1">
    <citation type="submission" date="2011-08" db="EMBL/GenBank/DDBJ databases">
        <authorList>
            <person name="Rombauts S."/>
        </authorList>
    </citation>
    <scope>NUCLEOTIDE SEQUENCE</scope>
    <source>
        <strain evidence="20">London</strain>
    </source>
</reference>
<organism evidence="19 20">
    <name type="scientific">Tetranychus urticae</name>
    <name type="common">Two-spotted spider mite</name>
    <dbReference type="NCBI Taxonomy" id="32264"/>
    <lineage>
        <taxon>Eukaryota</taxon>
        <taxon>Metazoa</taxon>
        <taxon>Ecdysozoa</taxon>
        <taxon>Arthropoda</taxon>
        <taxon>Chelicerata</taxon>
        <taxon>Arachnida</taxon>
        <taxon>Acari</taxon>
        <taxon>Acariformes</taxon>
        <taxon>Trombidiformes</taxon>
        <taxon>Prostigmata</taxon>
        <taxon>Eleutherengona</taxon>
        <taxon>Raphignathae</taxon>
        <taxon>Tetranychoidea</taxon>
        <taxon>Tetranychidae</taxon>
        <taxon>Tetranychus</taxon>
    </lineage>
</organism>
<dbReference type="Gene3D" id="3.80.10.10">
    <property type="entry name" value="Ribonuclease Inhibitor"/>
    <property type="match status" value="2"/>
</dbReference>
<keyword evidence="13 15" id="KW-0807">Transducer</keyword>
<dbReference type="Pfam" id="PF13855">
    <property type="entry name" value="LRR_8"/>
    <property type="match status" value="2"/>
</dbReference>
<dbReference type="GO" id="GO:0008528">
    <property type="term" value="F:G protein-coupled peptide receptor activity"/>
    <property type="evidence" value="ECO:0007669"/>
    <property type="project" value="TreeGrafter"/>
</dbReference>
<dbReference type="eggNOG" id="KOG0619">
    <property type="taxonomic scope" value="Eukaryota"/>
</dbReference>
<evidence type="ECO:0000313" key="19">
    <source>
        <dbReference type="EnsemblMetazoa" id="tetur15g00700.1"/>
    </source>
</evidence>
<evidence type="ECO:0000256" key="13">
    <source>
        <dbReference type="ARBA" id="ARBA00023224"/>
    </source>
</evidence>
<protein>
    <recommendedName>
        <fullName evidence="18">G-protein coupled receptors family 1 profile domain-containing protein</fullName>
    </recommendedName>
</protein>
<evidence type="ECO:0000256" key="6">
    <source>
        <dbReference type="ARBA" id="ARBA00022737"/>
    </source>
</evidence>
<dbReference type="SMART" id="SM00369">
    <property type="entry name" value="LRR_TYP"/>
    <property type="match status" value="6"/>
</dbReference>
<dbReference type="PRINTS" id="PR01739">
    <property type="entry name" value="RELAXINR"/>
</dbReference>
<evidence type="ECO:0000256" key="14">
    <source>
        <dbReference type="PROSITE-ProRule" id="PRU00124"/>
    </source>
</evidence>
<dbReference type="PANTHER" id="PTHR24372:SF80">
    <property type="entry name" value="FI21465P1-RELATED"/>
    <property type="match status" value="1"/>
</dbReference>
<dbReference type="Proteomes" id="UP000015104">
    <property type="component" value="Unassembled WGS sequence"/>
</dbReference>
<keyword evidence="4" id="KW-0433">Leucine-rich repeat</keyword>
<dbReference type="Gene3D" id="1.20.1070.10">
    <property type="entry name" value="Rhodopsin 7-helix transmembrane proteins"/>
    <property type="match status" value="1"/>
</dbReference>
<comment type="caution">
    <text evidence="14">Lacks conserved residue(s) required for the propagation of feature annotation.</text>
</comment>
<comment type="subcellular location">
    <subcellularLocation>
        <location evidence="1">Cell membrane</location>
        <topology evidence="1">Multi-pass membrane protein</topology>
    </subcellularLocation>
</comment>
<keyword evidence="20" id="KW-1185">Reference proteome</keyword>
<dbReference type="InterPro" id="IPR032675">
    <property type="entry name" value="LRR_dom_sf"/>
</dbReference>
<feature type="transmembrane region" description="Helical" evidence="17">
    <location>
        <begin position="719"/>
        <end position="741"/>
    </location>
</feature>
<dbReference type="STRING" id="32264.T1KM82"/>
<dbReference type="CDD" id="cd00112">
    <property type="entry name" value="LDLa"/>
    <property type="match status" value="1"/>
</dbReference>
<evidence type="ECO:0000256" key="3">
    <source>
        <dbReference type="ARBA" id="ARBA00022475"/>
    </source>
</evidence>
<keyword evidence="5 15" id="KW-0812">Transmembrane</keyword>
<evidence type="ECO:0000256" key="1">
    <source>
        <dbReference type="ARBA" id="ARBA00004651"/>
    </source>
</evidence>
<dbReference type="PANTHER" id="PTHR24372">
    <property type="entry name" value="GLYCOPROTEIN HORMONE RECEPTOR"/>
    <property type="match status" value="1"/>
</dbReference>
<evidence type="ECO:0000256" key="2">
    <source>
        <dbReference type="ARBA" id="ARBA00010663"/>
    </source>
</evidence>
<reference evidence="19" key="2">
    <citation type="submission" date="2015-06" db="UniProtKB">
        <authorList>
            <consortium name="EnsemblMetazoa"/>
        </authorList>
    </citation>
    <scope>IDENTIFICATION</scope>
</reference>
<feature type="transmembrane region" description="Helical" evidence="17">
    <location>
        <begin position="466"/>
        <end position="486"/>
    </location>
</feature>
<dbReference type="HOGENOM" id="CLU_006130_2_1_1"/>
<evidence type="ECO:0000256" key="4">
    <source>
        <dbReference type="ARBA" id="ARBA00022614"/>
    </source>
</evidence>
<evidence type="ECO:0000256" key="7">
    <source>
        <dbReference type="ARBA" id="ARBA00022989"/>
    </source>
</evidence>
<feature type="transmembrane region" description="Helical" evidence="17">
    <location>
        <begin position="681"/>
        <end position="707"/>
    </location>
</feature>
<evidence type="ECO:0000256" key="10">
    <source>
        <dbReference type="ARBA" id="ARBA00023157"/>
    </source>
</evidence>
<keyword evidence="8 15" id="KW-0297">G-protein coupled receptor</keyword>
<dbReference type="InterPro" id="IPR001611">
    <property type="entry name" value="Leu-rich_rpt"/>
</dbReference>
<keyword evidence="10 14" id="KW-1015">Disulfide bond</keyword>
<dbReference type="EMBL" id="CAEY01000239">
    <property type="status" value="NOT_ANNOTATED_CDS"/>
    <property type="molecule type" value="Genomic_DNA"/>
</dbReference>
<dbReference type="InterPro" id="IPR003591">
    <property type="entry name" value="Leu-rich_rpt_typical-subtyp"/>
</dbReference>
<dbReference type="GO" id="GO:0005886">
    <property type="term" value="C:plasma membrane"/>
    <property type="evidence" value="ECO:0007669"/>
    <property type="project" value="UniProtKB-SubCell"/>
</dbReference>
<evidence type="ECO:0000256" key="9">
    <source>
        <dbReference type="ARBA" id="ARBA00023136"/>
    </source>
</evidence>
<dbReference type="InterPro" id="IPR002172">
    <property type="entry name" value="LDrepeatLR_classA_rpt"/>
</dbReference>
<name>T1KM82_TETUR</name>
<feature type="transmembrane region" description="Helical" evidence="17">
    <location>
        <begin position="637"/>
        <end position="661"/>
    </location>
</feature>
<keyword evidence="6" id="KW-0677">Repeat</keyword>
<dbReference type="PROSITE" id="PS51450">
    <property type="entry name" value="LRR"/>
    <property type="match status" value="3"/>
</dbReference>
<feature type="transmembrane region" description="Helical" evidence="17">
    <location>
        <begin position="545"/>
        <end position="564"/>
    </location>
</feature>
<dbReference type="FunFam" id="3.80.10.10:FF:001164">
    <property type="entry name" value="GH01279p"/>
    <property type="match status" value="2"/>
</dbReference>
<feature type="disulfide bond" evidence="14">
    <location>
        <begin position="102"/>
        <end position="117"/>
    </location>
</feature>
<dbReference type="PROSITE" id="PS50262">
    <property type="entry name" value="G_PROTEIN_RECEP_F1_2"/>
    <property type="match status" value="1"/>
</dbReference>
<dbReference type="SUPFAM" id="SSF52058">
    <property type="entry name" value="L domain-like"/>
    <property type="match status" value="1"/>
</dbReference>
<keyword evidence="9 17" id="KW-0472">Membrane</keyword>
<accession>T1KM82</accession>
<dbReference type="Pfam" id="PF00560">
    <property type="entry name" value="LRR_1"/>
    <property type="match status" value="1"/>
</dbReference>
<evidence type="ECO:0000256" key="15">
    <source>
        <dbReference type="RuleBase" id="RU000688"/>
    </source>
</evidence>
<dbReference type="Pfam" id="PF00001">
    <property type="entry name" value="7tm_1"/>
    <property type="match status" value="1"/>
</dbReference>
<dbReference type="EnsemblMetazoa" id="tetur15g00700.1">
    <property type="protein sequence ID" value="tetur15g00700.1"/>
    <property type="gene ID" value="tetur15g00700"/>
</dbReference>
<dbReference type="eggNOG" id="KOG2087">
    <property type="taxonomic scope" value="Eukaryota"/>
</dbReference>
<evidence type="ECO:0000256" key="5">
    <source>
        <dbReference type="ARBA" id="ARBA00022692"/>
    </source>
</evidence>
<dbReference type="InterPro" id="IPR000276">
    <property type="entry name" value="GPCR_Rhodpsn"/>
</dbReference>
<evidence type="ECO:0000256" key="11">
    <source>
        <dbReference type="ARBA" id="ARBA00023170"/>
    </source>
</evidence>
<keyword evidence="11 15" id="KW-0675">Receptor</keyword>
<feature type="region of interest" description="Disordered" evidence="16">
    <location>
        <begin position="771"/>
        <end position="793"/>
    </location>
</feature>
<keyword evidence="7 17" id="KW-1133">Transmembrane helix</keyword>
<dbReference type="GO" id="GO:0007189">
    <property type="term" value="P:adenylate cyclase-activating G protein-coupled receptor signaling pathway"/>
    <property type="evidence" value="ECO:0007669"/>
    <property type="project" value="TreeGrafter"/>
</dbReference>
<dbReference type="InterPro" id="IPR023415">
    <property type="entry name" value="LDLR_class-A_CS"/>
</dbReference>
<proteinExistence type="inferred from homology"/>
<keyword evidence="12" id="KW-0325">Glycoprotein</keyword>
<evidence type="ECO:0000259" key="18">
    <source>
        <dbReference type="PROSITE" id="PS50262"/>
    </source>
</evidence>
<sequence length="831" mass="94860">MTLNQVCTVISLIAIFATVFLLPLILLFGEDVANIERSYNEPHLDLFSDSDDNSSNFSINISTLDSDEDPETPICANIYDFPCHRSFDQDNQVICLNRDYQCNKVKDCPNGEDEEECNDIYGALDEHFTRQAKKWGTLIVSNKSQSNFIHANCTLADIYQSRCPCILNDSQRILCTNHDFTEIPSNLSTTITVLNLDNGKIDSIDSQVIAKYFNLTTVSLKNNRLTTIKSDSFSSLIQLKRLYLIGNEINHIDQDAFQKLINLKFLELHTNRLENIDAAQLFKGLTKLETLYLEFNQLKSVGKFPHLDSDLSNNQLTEIQDIFRNLVSLKVLNLSSNKLKRLPADAFHYNKRLIHLEVALNSIESIDVTAFHNLRDLRKLNLSYNPLTTLPRHVFKESNALQSLDLSGIEIRNIHPGHFNRTVALRHVYFSKFRYCMYAPRVRVCRPFSDGVSSVKHLLLYPILRMSVWIVAGITCAGNTLVLVWRSMAKKEHQSLSLLVKNLAIADLMMGIYLVVIGSYDQVFREKYNNYALQWMHSWKCNFCGFLATLSSELSIFIVLMITIERYRSITMTCRLVTLRWTASILLLIWTVSLAVSLFPILYWSDPEDPLYYASNGVCFPLHLEDPFMFGWQFSTFIFLGINLPAIVAIIGLYTRLFLVIKRDRQLTRPALLGKADHEDVILAFRFFCIVVTDCLCWVPIVSIKIFSFTYMYISPKVYAWLVVFILPINSALNPMIYTIAAPTGFRRKATKYLRQARRHLGPLLGWTSSGSMHQDRYSSSVPSNGTSSLDHTRSSNCSVLSMAAVNSITKNGLITNHVSSEKEIVKMRIK</sequence>
<dbReference type="GO" id="GO:0009755">
    <property type="term" value="P:hormone-mediated signaling pathway"/>
    <property type="evidence" value="ECO:0007669"/>
    <property type="project" value="TreeGrafter"/>
</dbReference>
<feature type="transmembrane region" description="Helical" evidence="17">
    <location>
        <begin position="498"/>
        <end position="520"/>
    </location>
</feature>
<dbReference type="InterPro" id="IPR017452">
    <property type="entry name" value="GPCR_Rhodpsn_7TM"/>
</dbReference>
<dbReference type="PROSITE" id="PS01209">
    <property type="entry name" value="LDLRA_1"/>
    <property type="match status" value="1"/>
</dbReference>
<keyword evidence="3" id="KW-1003">Cell membrane</keyword>
<comment type="similarity">
    <text evidence="2 15">Belongs to the G-protein coupled receptor 1 family.</text>
</comment>
<feature type="transmembrane region" description="Helical" evidence="17">
    <location>
        <begin position="585"/>
        <end position="604"/>
    </location>
</feature>
<dbReference type="InterPro" id="IPR008112">
    <property type="entry name" value="Relaxin_rcpt"/>
</dbReference>
<evidence type="ECO:0000256" key="8">
    <source>
        <dbReference type="ARBA" id="ARBA00023040"/>
    </source>
</evidence>
<evidence type="ECO:0000256" key="12">
    <source>
        <dbReference type="ARBA" id="ARBA00023180"/>
    </source>
</evidence>
<dbReference type="PRINTS" id="PR00237">
    <property type="entry name" value="GPCRRHODOPSN"/>
</dbReference>
<evidence type="ECO:0000256" key="17">
    <source>
        <dbReference type="SAM" id="Phobius"/>
    </source>
</evidence>
<dbReference type="PROSITE" id="PS00237">
    <property type="entry name" value="G_PROTEIN_RECEP_F1_1"/>
    <property type="match status" value="1"/>
</dbReference>
<dbReference type="PROSITE" id="PS50068">
    <property type="entry name" value="LDLRA_2"/>
    <property type="match status" value="1"/>
</dbReference>
<dbReference type="SUPFAM" id="SSF81321">
    <property type="entry name" value="Family A G protein-coupled receptor-like"/>
    <property type="match status" value="1"/>
</dbReference>
<evidence type="ECO:0000313" key="20">
    <source>
        <dbReference type="Proteomes" id="UP000015104"/>
    </source>
</evidence>
<feature type="transmembrane region" description="Helical" evidence="17">
    <location>
        <begin position="7"/>
        <end position="28"/>
    </location>
</feature>